<accession>A0A2P5A585</accession>
<feature type="non-terminal residue" evidence="1">
    <location>
        <position position="1"/>
    </location>
</feature>
<sequence length="100" mass="10962">SVVILDGLDALSWMSSFDGIVTCSDAYVSLSDSLVVCFGESRFGFPSSLLRVEDSSHLFLTCSFIVKLWSALSSLFRTPIFLEGSVRDLWDIAQLCSLSP</sequence>
<evidence type="ECO:0000313" key="2">
    <source>
        <dbReference type="Proteomes" id="UP000237105"/>
    </source>
</evidence>
<dbReference type="EMBL" id="JXTB01000956">
    <property type="protein sequence ID" value="PON31688.1"/>
    <property type="molecule type" value="Genomic_DNA"/>
</dbReference>
<organism evidence="1 2">
    <name type="scientific">Parasponia andersonii</name>
    <name type="common">Sponia andersonii</name>
    <dbReference type="NCBI Taxonomy" id="3476"/>
    <lineage>
        <taxon>Eukaryota</taxon>
        <taxon>Viridiplantae</taxon>
        <taxon>Streptophyta</taxon>
        <taxon>Embryophyta</taxon>
        <taxon>Tracheophyta</taxon>
        <taxon>Spermatophyta</taxon>
        <taxon>Magnoliopsida</taxon>
        <taxon>eudicotyledons</taxon>
        <taxon>Gunneridae</taxon>
        <taxon>Pentapetalae</taxon>
        <taxon>rosids</taxon>
        <taxon>fabids</taxon>
        <taxon>Rosales</taxon>
        <taxon>Cannabaceae</taxon>
        <taxon>Parasponia</taxon>
    </lineage>
</organism>
<comment type="caution">
    <text evidence="1">The sequence shown here is derived from an EMBL/GenBank/DDBJ whole genome shotgun (WGS) entry which is preliminary data.</text>
</comment>
<dbReference type="Proteomes" id="UP000237105">
    <property type="component" value="Unassembled WGS sequence"/>
</dbReference>
<evidence type="ECO:0000313" key="1">
    <source>
        <dbReference type="EMBL" id="PON31688.1"/>
    </source>
</evidence>
<proteinExistence type="predicted"/>
<dbReference type="AlphaFoldDB" id="A0A2P5A585"/>
<dbReference type="OrthoDB" id="1434524at2759"/>
<protein>
    <submittedName>
        <fullName evidence="1">Uncharacterized protein</fullName>
    </submittedName>
</protein>
<gene>
    <name evidence="1" type="ORF">PanWU01x14_367840</name>
</gene>
<name>A0A2P5A585_PARAD</name>
<feature type="non-terminal residue" evidence="1">
    <location>
        <position position="100"/>
    </location>
</feature>
<reference evidence="2" key="1">
    <citation type="submission" date="2016-06" db="EMBL/GenBank/DDBJ databases">
        <title>Parallel loss of symbiosis genes in relatives of nitrogen-fixing non-legume Parasponia.</title>
        <authorList>
            <person name="Van Velzen R."/>
            <person name="Holmer R."/>
            <person name="Bu F."/>
            <person name="Rutten L."/>
            <person name="Van Zeijl A."/>
            <person name="Liu W."/>
            <person name="Santuari L."/>
            <person name="Cao Q."/>
            <person name="Sharma T."/>
            <person name="Shen D."/>
            <person name="Roswanjaya Y."/>
            <person name="Wardhani T."/>
            <person name="Kalhor M.S."/>
            <person name="Jansen J."/>
            <person name="Van den Hoogen J."/>
            <person name="Gungor B."/>
            <person name="Hartog M."/>
            <person name="Hontelez J."/>
            <person name="Verver J."/>
            <person name="Yang W.-C."/>
            <person name="Schijlen E."/>
            <person name="Repin R."/>
            <person name="Schilthuizen M."/>
            <person name="Schranz E."/>
            <person name="Heidstra R."/>
            <person name="Miyata K."/>
            <person name="Fedorova E."/>
            <person name="Kohlen W."/>
            <person name="Bisseling T."/>
            <person name="Smit S."/>
            <person name="Geurts R."/>
        </authorList>
    </citation>
    <scope>NUCLEOTIDE SEQUENCE [LARGE SCALE GENOMIC DNA]</scope>
    <source>
        <strain evidence="2">cv. WU1-14</strain>
    </source>
</reference>
<keyword evidence="2" id="KW-1185">Reference proteome</keyword>